<accession>A0A8S3ALM4</accession>
<evidence type="ECO:0000256" key="1">
    <source>
        <dbReference type="SAM" id="Coils"/>
    </source>
</evidence>
<evidence type="ECO:0000313" key="2">
    <source>
        <dbReference type="EMBL" id="CAF4747349.1"/>
    </source>
</evidence>
<sequence>MADFRTALQRLREELDRIRKLIQDLTNKGNLSAQDIE</sequence>
<dbReference type="EMBL" id="CAJOBH010128843">
    <property type="protein sequence ID" value="CAF4747349.1"/>
    <property type="molecule type" value="Genomic_DNA"/>
</dbReference>
<evidence type="ECO:0000313" key="3">
    <source>
        <dbReference type="EMBL" id="CAF4971509.1"/>
    </source>
</evidence>
<name>A0A8S3ALM4_9BILA</name>
<dbReference type="Proteomes" id="UP000681967">
    <property type="component" value="Unassembled WGS sequence"/>
</dbReference>
<organism evidence="2 4">
    <name type="scientific">Rotaria magnacalcarata</name>
    <dbReference type="NCBI Taxonomy" id="392030"/>
    <lineage>
        <taxon>Eukaryota</taxon>
        <taxon>Metazoa</taxon>
        <taxon>Spiralia</taxon>
        <taxon>Gnathifera</taxon>
        <taxon>Rotifera</taxon>
        <taxon>Eurotatoria</taxon>
        <taxon>Bdelloidea</taxon>
        <taxon>Philodinida</taxon>
        <taxon>Philodinidae</taxon>
        <taxon>Rotaria</taxon>
    </lineage>
</organism>
<dbReference type="EMBL" id="CAJOBJ010196871">
    <property type="protein sequence ID" value="CAF4971509.1"/>
    <property type="molecule type" value="Genomic_DNA"/>
</dbReference>
<keyword evidence="1" id="KW-0175">Coiled coil</keyword>
<gene>
    <name evidence="2" type="ORF">BYL167_LOCUS45954</name>
    <name evidence="3" type="ORF">GIL414_LOCUS55445</name>
</gene>
<comment type="caution">
    <text evidence="2">The sequence shown here is derived from an EMBL/GenBank/DDBJ whole genome shotgun (WGS) entry which is preliminary data.</text>
</comment>
<dbReference type="AlphaFoldDB" id="A0A8S3ALM4"/>
<dbReference type="Proteomes" id="UP000681720">
    <property type="component" value="Unassembled WGS sequence"/>
</dbReference>
<feature type="coiled-coil region" evidence="1">
    <location>
        <begin position="1"/>
        <end position="28"/>
    </location>
</feature>
<protein>
    <submittedName>
        <fullName evidence="2">Uncharacterized protein</fullName>
    </submittedName>
</protein>
<evidence type="ECO:0000313" key="4">
    <source>
        <dbReference type="Proteomes" id="UP000681967"/>
    </source>
</evidence>
<feature type="non-terminal residue" evidence="2">
    <location>
        <position position="37"/>
    </location>
</feature>
<reference evidence="2" key="1">
    <citation type="submission" date="2021-02" db="EMBL/GenBank/DDBJ databases">
        <authorList>
            <person name="Nowell W R."/>
        </authorList>
    </citation>
    <scope>NUCLEOTIDE SEQUENCE</scope>
</reference>
<proteinExistence type="predicted"/>